<gene>
    <name evidence="1" type="ORF">GNE12_23890</name>
</gene>
<name>A0ABR6SFC5_ANAVA</name>
<dbReference type="Pfam" id="PF08819">
    <property type="entry name" value="DUF1802"/>
    <property type="match status" value="1"/>
</dbReference>
<evidence type="ECO:0000313" key="2">
    <source>
        <dbReference type="Proteomes" id="UP000570851"/>
    </source>
</evidence>
<organism evidence="1 2">
    <name type="scientific">Trichormus variabilis N2B</name>
    <dbReference type="NCBI Taxonomy" id="2681315"/>
    <lineage>
        <taxon>Bacteria</taxon>
        <taxon>Bacillati</taxon>
        <taxon>Cyanobacteriota</taxon>
        <taxon>Cyanophyceae</taxon>
        <taxon>Nostocales</taxon>
        <taxon>Nostocaceae</taxon>
        <taxon>Trichormus</taxon>
    </lineage>
</organism>
<accession>A0ABR6SFC5</accession>
<protein>
    <submittedName>
        <fullName evidence="1">DUF1802 family protein</fullName>
    </submittedName>
</protein>
<dbReference type="RefSeq" id="WP_011318093.1">
    <property type="nucleotide sequence ID" value="NZ_JACKZP010000144.1"/>
</dbReference>
<comment type="caution">
    <text evidence="1">The sequence shown here is derived from an EMBL/GenBank/DDBJ whole genome shotgun (WGS) entry which is preliminary data.</text>
</comment>
<sequence length="487" mass="55245">MSKSVFIYNALCLPAPDTEALIQGRIIAAMPRKFINPGQIFGIYPANISINLLPNEKYYRPNFLNIAQTVSANLGTETALIKAWAKCEVCQMLNARESIEDLSKLTIWTTQALQQTLAQRPYIFLAYLRVYLLPEPQEIDIQNQSHHFVPLPRSLTVTEDNPVLSDRIFAQRRQQLEKLEPLQHEELEELQSILALLAISNPVAKKLDDDIQIFLGWKNTKQIQSINTDLAWINDIAKLGDRSIELDEKKSNYQAGTDFENITRQSLEFLGFKVEDAYKGGAGGLDLFCSQPYPLLCECKAGRLIPSHTVQELIKLGGMHLGSDKFLLSTKLVIGPGNPSADTLKAAQEWKVSIINAMTLQKLVEFSAKYPGAINLIEIKKYLEPGQIDYKIGEYIDKVEQQIKLRSHIIQVLRNYLERTKYERAGVEALHAAYMTSDYPQALESKELHEILIELSSPLTGYLGRVKGSDWRSDRFYYLRDLPINSK</sequence>
<dbReference type="GeneID" id="58723918"/>
<keyword evidence="2" id="KW-1185">Reference proteome</keyword>
<reference evidence="1 2" key="1">
    <citation type="submission" date="2019-11" db="EMBL/GenBank/DDBJ databases">
        <title>Comparison of genomes from free-living endosymbiotic cyanobacteria isolated from Azolla.</title>
        <authorList>
            <person name="Thiel T."/>
            <person name="Pratte B."/>
        </authorList>
    </citation>
    <scope>NUCLEOTIDE SEQUENCE [LARGE SCALE GENOMIC DNA]</scope>
    <source>
        <strain evidence="1 2">N2B</strain>
    </source>
</reference>
<proteinExistence type="predicted"/>
<dbReference type="EMBL" id="JACKZP010000144">
    <property type="protein sequence ID" value="MBC1304959.1"/>
    <property type="molecule type" value="Genomic_DNA"/>
</dbReference>
<dbReference type="Proteomes" id="UP000570851">
    <property type="component" value="Unassembled WGS sequence"/>
</dbReference>
<dbReference type="InterPro" id="IPR014923">
    <property type="entry name" value="DUF1802"/>
</dbReference>
<evidence type="ECO:0000313" key="1">
    <source>
        <dbReference type="EMBL" id="MBC1304959.1"/>
    </source>
</evidence>